<dbReference type="EC" id="2.3.1.28" evidence="3"/>
<evidence type="ECO:0000313" key="5">
    <source>
        <dbReference type="Proteomes" id="UP000746584"/>
    </source>
</evidence>
<dbReference type="SUPFAM" id="SSF52777">
    <property type="entry name" value="CoA-dependent acyltransferases"/>
    <property type="match status" value="1"/>
</dbReference>
<keyword evidence="5" id="KW-1185">Reference proteome</keyword>
<reference evidence="2" key="1">
    <citation type="journal article" date="2014" name="Int. J. Syst. Evol. Microbiol.">
        <title>Complete genome sequence of Corynebacterium casei LMG S-19264T (=DSM 44701T), isolated from a smear-ripened cheese.</title>
        <authorList>
            <consortium name="US DOE Joint Genome Institute (JGI-PGF)"/>
            <person name="Walter F."/>
            <person name="Albersmeier A."/>
            <person name="Kalinowski J."/>
            <person name="Ruckert C."/>
        </authorList>
    </citation>
    <scope>NUCLEOTIDE SEQUENCE</scope>
    <source>
        <strain evidence="2">JCM 1480</strain>
    </source>
</reference>
<dbReference type="AlphaFoldDB" id="A0A7Y6BC64"/>
<proteinExistence type="predicted"/>
<reference evidence="2" key="2">
    <citation type="submission" date="2020-09" db="EMBL/GenBank/DDBJ databases">
        <authorList>
            <person name="Sun Q."/>
            <person name="Ohkuma M."/>
        </authorList>
    </citation>
    <scope>NUCLEOTIDE SEQUENCE</scope>
    <source>
        <strain evidence="2">JCM 1480</strain>
    </source>
</reference>
<accession>A0A7Y6BC64</accession>
<dbReference type="Proteomes" id="UP000746584">
    <property type="component" value="Unassembled WGS sequence"/>
</dbReference>
<evidence type="ECO:0000256" key="1">
    <source>
        <dbReference type="PIRSR" id="PIRSR000440-1"/>
    </source>
</evidence>
<dbReference type="Proteomes" id="UP000648535">
    <property type="component" value="Unassembled WGS sequence"/>
</dbReference>
<dbReference type="InterPro" id="IPR001707">
    <property type="entry name" value="Cmp_AcTrfase"/>
</dbReference>
<evidence type="ECO:0000313" key="3">
    <source>
        <dbReference type="EMBL" id="MBM7802564.1"/>
    </source>
</evidence>
<keyword evidence="3" id="KW-0012">Acyltransferase</keyword>
<name>A0A7Y6BC64_9MICO</name>
<organism evidence="2 4">
    <name type="scientific">Curtobacterium luteum</name>
    <dbReference type="NCBI Taxonomy" id="33881"/>
    <lineage>
        <taxon>Bacteria</taxon>
        <taxon>Bacillati</taxon>
        <taxon>Actinomycetota</taxon>
        <taxon>Actinomycetes</taxon>
        <taxon>Micrococcales</taxon>
        <taxon>Microbacteriaceae</taxon>
        <taxon>Curtobacterium</taxon>
    </lineage>
</organism>
<dbReference type="EMBL" id="JAFBCG010000001">
    <property type="protein sequence ID" value="MBM7802564.1"/>
    <property type="molecule type" value="Genomic_DNA"/>
</dbReference>
<evidence type="ECO:0000313" key="4">
    <source>
        <dbReference type="Proteomes" id="UP000648535"/>
    </source>
</evidence>
<dbReference type="Gene3D" id="3.30.559.10">
    <property type="entry name" value="Chloramphenicol acetyltransferase-like domain"/>
    <property type="match status" value="1"/>
</dbReference>
<dbReference type="SMART" id="SM01059">
    <property type="entry name" value="CAT"/>
    <property type="match status" value="1"/>
</dbReference>
<protein>
    <submittedName>
        <fullName evidence="3">Chloramphenicol O-acetyltransferase type A</fullName>
        <ecNumber evidence="3">2.3.1.28</ecNumber>
    </submittedName>
    <submittedName>
        <fullName evidence="2">Chloramphenicol acetyltransferase</fullName>
    </submittedName>
</protein>
<sequence>MTALRPIDLATWPRREHFEHYRDRVPCTWEMTVELDVTDFAETVRRTDRRTYASQLWAIASVVNRHAEFRMQLLEDGSPAVWDVVHPMFTVFHPDTETFSVLFVPYDDDPARFHEAAVTTMERYRDDHRMFPQVDRPENVFDVSTLPGASFTGFALHVKDGFDHLLPIFTIGRYRYVEGRTVMPIAVQVNHAAVDGFHGSRLFTELQTTFAEAGWLRG</sequence>
<gene>
    <name evidence="2" type="ORF">GCM10009769_26490</name>
    <name evidence="3" type="ORF">JOE58_001815</name>
</gene>
<comment type="caution">
    <text evidence="2">The sequence shown here is derived from an EMBL/GenBank/DDBJ whole genome shotgun (WGS) entry which is preliminary data.</text>
</comment>
<feature type="active site" description="Proton acceptor" evidence="1">
    <location>
        <position position="191"/>
    </location>
</feature>
<keyword evidence="2" id="KW-0808">Transferase</keyword>
<dbReference type="PIRSF" id="PIRSF000440">
    <property type="entry name" value="CAT"/>
    <property type="match status" value="1"/>
</dbReference>
<dbReference type="PANTHER" id="PTHR38474">
    <property type="entry name" value="SLR0299 PROTEIN"/>
    <property type="match status" value="1"/>
</dbReference>
<reference evidence="3 5" key="3">
    <citation type="submission" date="2021-01" db="EMBL/GenBank/DDBJ databases">
        <title>Sequencing the genomes of 1000 actinobacteria strains.</title>
        <authorList>
            <person name="Klenk H.-P."/>
        </authorList>
    </citation>
    <scope>NUCLEOTIDE SEQUENCE [LARGE SCALE GENOMIC DNA]</scope>
    <source>
        <strain evidence="3 5">DSM 20542</strain>
    </source>
</reference>
<evidence type="ECO:0000313" key="2">
    <source>
        <dbReference type="EMBL" id="GGL06815.1"/>
    </source>
</evidence>
<dbReference type="GO" id="GO:0008811">
    <property type="term" value="F:chloramphenicol O-acetyltransferase activity"/>
    <property type="evidence" value="ECO:0007669"/>
    <property type="project" value="UniProtKB-EC"/>
</dbReference>
<dbReference type="RefSeq" id="WP_022904782.1">
    <property type="nucleotide sequence ID" value="NZ_BMOI01000012.1"/>
</dbReference>
<dbReference type="EMBL" id="BMOI01000012">
    <property type="protein sequence ID" value="GGL06815.1"/>
    <property type="molecule type" value="Genomic_DNA"/>
</dbReference>
<dbReference type="InterPro" id="IPR023213">
    <property type="entry name" value="CAT-like_dom_sf"/>
</dbReference>
<dbReference type="Pfam" id="PF00302">
    <property type="entry name" value="CAT"/>
    <property type="match status" value="1"/>
</dbReference>
<dbReference type="PANTHER" id="PTHR38474:SF2">
    <property type="entry name" value="CHLORAMPHENICOL ACETYLTRANSFERASE"/>
    <property type="match status" value="1"/>
</dbReference>